<evidence type="ECO:0000313" key="1">
    <source>
        <dbReference type="EMBL" id="KAF2459958.1"/>
    </source>
</evidence>
<dbReference type="OrthoDB" id="3645052at2759"/>
<evidence type="ECO:0000313" key="2">
    <source>
        <dbReference type="Proteomes" id="UP000799766"/>
    </source>
</evidence>
<accession>A0A6A6P7Z2</accession>
<gene>
    <name evidence="1" type="ORF">BDY21DRAFT_361833</name>
</gene>
<dbReference type="PANTHER" id="PTHR42085">
    <property type="entry name" value="F-BOX DOMAIN-CONTAINING PROTEIN"/>
    <property type="match status" value="1"/>
</dbReference>
<proteinExistence type="predicted"/>
<sequence>MEPSNVVPSSNGKFAIWKSYALRGELGLYYRSPLFRLPRELRDRIYEFALGLDCNDSPASRVEIVYEGNSRRDFQGPVALFLVSKRVSEEARGTFYTKTTFSFADNVGPALLESFLFTIGPDNCRMIRKLSVNIAFPEILSFNSKQAIIRGEIAEALIHNGLMPVPTPKRDRDFGPLHTSLQTIARLCKLTRLTFVMSGLNLCQMGEDWRATPQEGHSVRQLRIWKKRMTWMESLLRQYVRVVPEGRAILVIRVCGFPDSEWHKLTNVERILESWGWKPTRQLF</sequence>
<dbReference type="EMBL" id="MU001674">
    <property type="protein sequence ID" value="KAF2459958.1"/>
    <property type="molecule type" value="Genomic_DNA"/>
</dbReference>
<dbReference type="AlphaFoldDB" id="A0A6A6P7Z2"/>
<protein>
    <submittedName>
        <fullName evidence="1">Uncharacterized protein</fullName>
    </submittedName>
</protein>
<dbReference type="PANTHER" id="PTHR42085:SF1">
    <property type="entry name" value="F-BOX DOMAIN-CONTAINING PROTEIN"/>
    <property type="match status" value="1"/>
</dbReference>
<reference evidence="1" key="1">
    <citation type="journal article" date="2020" name="Stud. Mycol.">
        <title>101 Dothideomycetes genomes: a test case for predicting lifestyles and emergence of pathogens.</title>
        <authorList>
            <person name="Haridas S."/>
            <person name="Albert R."/>
            <person name="Binder M."/>
            <person name="Bloem J."/>
            <person name="Labutti K."/>
            <person name="Salamov A."/>
            <person name="Andreopoulos B."/>
            <person name="Baker S."/>
            <person name="Barry K."/>
            <person name="Bills G."/>
            <person name="Bluhm B."/>
            <person name="Cannon C."/>
            <person name="Castanera R."/>
            <person name="Culley D."/>
            <person name="Daum C."/>
            <person name="Ezra D."/>
            <person name="Gonzalez J."/>
            <person name="Henrissat B."/>
            <person name="Kuo A."/>
            <person name="Liang C."/>
            <person name="Lipzen A."/>
            <person name="Lutzoni F."/>
            <person name="Magnuson J."/>
            <person name="Mondo S."/>
            <person name="Nolan M."/>
            <person name="Ohm R."/>
            <person name="Pangilinan J."/>
            <person name="Park H.-J."/>
            <person name="Ramirez L."/>
            <person name="Alfaro M."/>
            <person name="Sun H."/>
            <person name="Tritt A."/>
            <person name="Yoshinaga Y."/>
            <person name="Zwiers L.-H."/>
            <person name="Turgeon B."/>
            <person name="Goodwin S."/>
            <person name="Spatafora J."/>
            <person name="Crous P."/>
            <person name="Grigoriev I."/>
        </authorList>
    </citation>
    <scope>NUCLEOTIDE SEQUENCE</scope>
    <source>
        <strain evidence="1">ATCC 16933</strain>
    </source>
</reference>
<dbReference type="InterPro" id="IPR038883">
    <property type="entry name" value="AN11006-like"/>
</dbReference>
<organism evidence="1 2">
    <name type="scientific">Lineolata rhizophorae</name>
    <dbReference type="NCBI Taxonomy" id="578093"/>
    <lineage>
        <taxon>Eukaryota</taxon>
        <taxon>Fungi</taxon>
        <taxon>Dikarya</taxon>
        <taxon>Ascomycota</taxon>
        <taxon>Pezizomycotina</taxon>
        <taxon>Dothideomycetes</taxon>
        <taxon>Dothideomycetes incertae sedis</taxon>
        <taxon>Lineolatales</taxon>
        <taxon>Lineolataceae</taxon>
        <taxon>Lineolata</taxon>
    </lineage>
</organism>
<name>A0A6A6P7Z2_9PEZI</name>
<keyword evidence="2" id="KW-1185">Reference proteome</keyword>
<dbReference type="Proteomes" id="UP000799766">
    <property type="component" value="Unassembled WGS sequence"/>
</dbReference>